<feature type="coiled-coil region" evidence="5">
    <location>
        <begin position="77"/>
        <end position="104"/>
    </location>
</feature>
<keyword evidence="2" id="KW-0238">DNA-binding</keyword>
<dbReference type="GO" id="GO:0003700">
    <property type="term" value="F:DNA-binding transcription factor activity"/>
    <property type="evidence" value="ECO:0007669"/>
    <property type="project" value="InterPro"/>
</dbReference>
<keyword evidence="4" id="KW-0804">Transcription</keyword>
<evidence type="ECO:0000259" key="6">
    <source>
        <dbReference type="PROSITE" id="PS50937"/>
    </source>
</evidence>
<dbReference type="Gene3D" id="1.10.1660.10">
    <property type="match status" value="1"/>
</dbReference>
<dbReference type="CDD" id="cd01106">
    <property type="entry name" value="HTH_TipAL-Mta"/>
    <property type="match status" value="1"/>
</dbReference>
<keyword evidence="5" id="KW-0175">Coiled coil</keyword>
<dbReference type="Gene3D" id="1.10.490.50">
    <property type="entry name" value="Antibiotic binding domain of TipA-like multidrug resistance regulators"/>
    <property type="match status" value="1"/>
</dbReference>
<dbReference type="AlphaFoldDB" id="A0A9D2JEU0"/>
<evidence type="ECO:0000256" key="2">
    <source>
        <dbReference type="ARBA" id="ARBA00023125"/>
    </source>
</evidence>
<dbReference type="InterPro" id="IPR036244">
    <property type="entry name" value="TipA-like_antibiotic-bd"/>
</dbReference>
<accession>A0A9D2JEU0</accession>
<dbReference type="PANTHER" id="PTHR30204">
    <property type="entry name" value="REDOX-CYCLING DRUG-SENSING TRANSCRIPTIONAL ACTIVATOR SOXR"/>
    <property type="match status" value="1"/>
</dbReference>
<evidence type="ECO:0000313" key="8">
    <source>
        <dbReference type="Proteomes" id="UP000824031"/>
    </source>
</evidence>
<keyword evidence="1" id="KW-0805">Transcription regulation</keyword>
<dbReference type="PROSITE" id="PS50937">
    <property type="entry name" value="HTH_MERR_2"/>
    <property type="match status" value="1"/>
</dbReference>
<evidence type="ECO:0000256" key="3">
    <source>
        <dbReference type="ARBA" id="ARBA00023159"/>
    </source>
</evidence>
<dbReference type="SUPFAM" id="SSF46955">
    <property type="entry name" value="Putative DNA-binding domain"/>
    <property type="match status" value="1"/>
</dbReference>
<feature type="domain" description="HTH merR-type" evidence="6">
    <location>
        <begin position="1"/>
        <end position="71"/>
    </location>
</feature>
<reference evidence="7" key="1">
    <citation type="journal article" date="2021" name="PeerJ">
        <title>Extensive microbial diversity within the chicken gut microbiome revealed by metagenomics and culture.</title>
        <authorList>
            <person name="Gilroy R."/>
            <person name="Ravi A."/>
            <person name="Getino M."/>
            <person name="Pursley I."/>
            <person name="Horton D.L."/>
            <person name="Alikhan N.F."/>
            <person name="Baker D."/>
            <person name="Gharbi K."/>
            <person name="Hall N."/>
            <person name="Watson M."/>
            <person name="Adriaenssens E.M."/>
            <person name="Foster-Nyarko E."/>
            <person name="Jarju S."/>
            <person name="Secka A."/>
            <person name="Antonio M."/>
            <person name="Oren A."/>
            <person name="Chaudhuri R.R."/>
            <person name="La Ragione R."/>
            <person name="Hildebrand F."/>
            <person name="Pallen M.J."/>
        </authorList>
    </citation>
    <scope>NUCLEOTIDE SEQUENCE</scope>
    <source>
        <strain evidence="7">3436</strain>
    </source>
</reference>
<evidence type="ECO:0000256" key="5">
    <source>
        <dbReference type="SAM" id="Coils"/>
    </source>
</evidence>
<dbReference type="InterPro" id="IPR047057">
    <property type="entry name" value="MerR_fam"/>
</dbReference>
<comment type="caution">
    <text evidence="7">The sequence shown here is derived from an EMBL/GenBank/DDBJ whole genome shotgun (WGS) entry which is preliminary data.</text>
</comment>
<proteinExistence type="predicted"/>
<evidence type="ECO:0000256" key="1">
    <source>
        <dbReference type="ARBA" id="ARBA00023015"/>
    </source>
</evidence>
<dbReference type="EMBL" id="DXBO01000050">
    <property type="protein sequence ID" value="HIZ47840.1"/>
    <property type="molecule type" value="Genomic_DNA"/>
</dbReference>
<dbReference type="SUPFAM" id="SSF89082">
    <property type="entry name" value="Antibiotic binding domain of TipA-like multidrug resistance regulators"/>
    <property type="match status" value="1"/>
</dbReference>
<sequence>MEYSIRELAQLSGLSTRTLRWYDEIGLLKPARVAESGYRYYGPAQVDRLQHILTYRALGLQLARIRECLDDPSFDRLAALRQHRKELQDRKARLELLIQSVEETIGCEERKETMNDERKFAAFKERLVAENEAAYGQETRQRYGDAAVDGANAGLLGMTREQYEAWTALDAELRRRLEDAVREGLSPDSETGRELCALHRRWLAATDRHLNAAKHKGIAELYVMDERFTAYYDRAVPGCAGFLRDAVARWAQ</sequence>
<dbReference type="SMART" id="SM00422">
    <property type="entry name" value="HTH_MERR"/>
    <property type="match status" value="1"/>
</dbReference>
<keyword evidence="3" id="KW-0010">Activator</keyword>
<reference evidence="7" key="2">
    <citation type="submission" date="2021-04" db="EMBL/GenBank/DDBJ databases">
        <authorList>
            <person name="Gilroy R."/>
        </authorList>
    </citation>
    <scope>NUCLEOTIDE SEQUENCE</scope>
    <source>
        <strain evidence="7">3436</strain>
    </source>
</reference>
<protein>
    <submittedName>
        <fullName evidence="7">MerR family transcriptional regulator</fullName>
    </submittedName>
</protein>
<gene>
    <name evidence="7" type="ORF">H9810_03870</name>
</gene>
<dbReference type="InterPro" id="IPR000551">
    <property type="entry name" value="MerR-type_HTH_dom"/>
</dbReference>
<dbReference type="Pfam" id="PF07739">
    <property type="entry name" value="TipAS"/>
    <property type="match status" value="1"/>
</dbReference>
<dbReference type="PANTHER" id="PTHR30204:SF90">
    <property type="entry name" value="HTH-TYPE TRANSCRIPTIONAL ACTIVATOR MTA"/>
    <property type="match status" value="1"/>
</dbReference>
<dbReference type="Pfam" id="PF13411">
    <property type="entry name" value="MerR_1"/>
    <property type="match status" value="1"/>
</dbReference>
<dbReference type="GO" id="GO:0003677">
    <property type="term" value="F:DNA binding"/>
    <property type="evidence" value="ECO:0007669"/>
    <property type="project" value="UniProtKB-KW"/>
</dbReference>
<dbReference type="InterPro" id="IPR012925">
    <property type="entry name" value="TipAS_dom"/>
</dbReference>
<evidence type="ECO:0000313" key="7">
    <source>
        <dbReference type="EMBL" id="HIZ47840.1"/>
    </source>
</evidence>
<organism evidence="7 8">
    <name type="scientific">Candidatus Gemmiger excrementavium</name>
    <dbReference type="NCBI Taxonomy" id="2838608"/>
    <lineage>
        <taxon>Bacteria</taxon>
        <taxon>Bacillati</taxon>
        <taxon>Bacillota</taxon>
        <taxon>Clostridia</taxon>
        <taxon>Eubacteriales</taxon>
        <taxon>Gemmiger</taxon>
    </lineage>
</organism>
<evidence type="ECO:0000256" key="4">
    <source>
        <dbReference type="ARBA" id="ARBA00023163"/>
    </source>
</evidence>
<dbReference type="Proteomes" id="UP000824031">
    <property type="component" value="Unassembled WGS sequence"/>
</dbReference>
<dbReference type="InterPro" id="IPR009061">
    <property type="entry name" value="DNA-bd_dom_put_sf"/>
</dbReference>
<dbReference type="PRINTS" id="PR00040">
    <property type="entry name" value="HTHMERR"/>
</dbReference>
<name>A0A9D2JEU0_9FIRM</name>